<keyword evidence="24" id="KW-1185">Reference proteome</keyword>
<dbReference type="InterPro" id="IPR040442">
    <property type="entry name" value="Pyrv_kinase-like_dom_sf"/>
</dbReference>
<keyword evidence="13 16" id="KW-0418">Kinase</keyword>
<dbReference type="InterPro" id="IPR008279">
    <property type="entry name" value="PEP-util_enz_mobile_dom"/>
</dbReference>
<keyword evidence="14 16" id="KW-0460">Magnesium</keyword>
<evidence type="ECO:0000259" key="22">
    <source>
        <dbReference type="Pfam" id="PF05524"/>
    </source>
</evidence>
<dbReference type="SUPFAM" id="SSF52009">
    <property type="entry name" value="Phosphohistidine domain"/>
    <property type="match status" value="1"/>
</dbReference>
<dbReference type="NCBIfam" id="TIGR01417">
    <property type="entry name" value="PTS_I_fam"/>
    <property type="match status" value="1"/>
</dbReference>
<dbReference type="InterPro" id="IPR050499">
    <property type="entry name" value="PEP-utilizing_PTS_enzyme"/>
</dbReference>
<dbReference type="GO" id="GO:0008965">
    <property type="term" value="F:phosphoenolpyruvate-protein phosphotransferase activity"/>
    <property type="evidence" value="ECO:0007669"/>
    <property type="project" value="UniProtKB-EC"/>
</dbReference>
<keyword evidence="9 16" id="KW-0762">Sugar transport</keyword>
<name>A0A7J0BUR0_9BACT</name>
<evidence type="ECO:0000256" key="13">
    <source>
        <dbReference type="ARBA" id="ARBA00022777"/>
    </source>
</evidence>
<dbReference type="InterPro" id="IPR036618">
    <property type="entry name" value="PtsI_HPr-bd_sf"/>
</dbReference>
<comment type="similarity">
    <text evidence="4 16">Belongs to the PEP-utilizing enzyme family.</text>
</comment>
<dbReference type="GO" id="GO:0046872">
    <property type="term" value="F:metal ion binding"/>
    <property type="evidence" value="ECO:0007669"/>
    <property type="project" value="UniProtKB-KW"/>
</dbReference>
<dbReference type="PIRSF" id="PIRSF000732">
    <property type="entry name" value="PTS_enzyme_I"/>
    <property type="match status" value="1"/>
</dbReference>
<dbReference type="AlphaFoldDB" id="A0A7J0BUR0"/>
<dbReference type="RefSeq" id="WP_174409580.1">
    <property type="nucleotide sequence ID" value="NZ_BLVP01000008.1"/>
</dbReference>
<dbReference type="InterPro" id="IPR024692">
    <property type="entry name" value="PTS_EI"/>
</dbReference>
<dbReference type="PRINTS" id="PR01736">
    <property type="entry name" value="PHPHTRNFRASE"/>
</dbReference>
<evidence type="ECO:0000256" key="9">
    <source>
        <dbReference type="ARBA" id="ARBA00022597"/>
    </source>
</evidence>
<evidence type="ECO:0000256" key="3">
    <source>
        <dbReference type="ARBA" id="ARBA00004496"/>
    </source>
</evidence>
<dbReference type="Pfam" id="PF00391">
    <property type="entry name" value="PEP-utilizers"/>
    <property type="match status" value="1"/>
</dbReference>
<evidence type="ECO:0000256" key="8">
    <source>
        <dbReference type="ARBA" id="ARBA00022490"/>
    </source>
</evidence>
<dbReference type="Pfam" id="PF02896">
    <property type="entry name" value="PEP-utilizers_C"/>
    <property type="match status" value="1"/>
</dbReference>
<feature type="active site" description="Tele-phosphohistidine intermediate" evidence="17">
    <location>
        <position position="192"/>
    </location>
</feature>
<feature type="binding site" evidence="19">
    <location>
        <position position="458"/>
    </location>
    <ligand>
        <name>Mg(2+)</name>
        <dbReference type="ChEBI" id="CHEBI:18420"/>
    </ligand>
</feature>
<evidence type="ECO:0000313" key="23">
    <source>
        <dbReference type="EMBL" id="GFM36911.1"/>
    </source>
</evidence>
<gene>
    <name evidence="23" type="primary">ptsI</name>
    <name evidence="23" type="ORF">DSM19430T_15950</name>
</gene>
<evidence type="ECO:0000256" key="5">
    <source>
        <dbReference type="ARBA" id="ARBA00012232"/>
    </source>
</evidence>
<comment type="catalytic activity">
    <reaction evidence="1 16">
        <text>L-histidyl-[protein] + phosphoenolpyruvate = N(pros)-phospho-L-histidyl-[protein] + pyruvate</text>
        <dbReference type="Rhea" id="RHEA:23880"/>
        <dbReference type="Rhea" id="RHEA-COMP:9745"/>
        <dbReference type="Rhea" id="RHEA-COMP:9746"/>
        <dbReference type="ChEBI" id="CHEBI:15361"/>
        <dbReference type="ChEBI" id="CHEBI:29979"/>
        <dbReference type="ChEBI" id="CHEBI:58702"/>
        <dbReference type="ChEBI" id="CHEBI:64837"/>
        <dbReference type="EC" id="2.7.3.9"/>
    </reaction>
</comment>
<dbReference type="InterPro" id="IPR006318">
    <property type="entry name" value="PTS_EI-like"/>
</dbReference>
<dbReference type="Pfam" id="PF05524">
    <property type="entry name" value="PEP-utilisers_N"/>
    <property type="match status" value="1"/>
</dbReference>
<dbReference type="PROSITE" id="PS00742">
    <property type="entry name" value="PEP_ENZYMES_2"/>
    <property type="match status" value="1"/>
</dbReference>
<comment type="cofactor">
    <cofactor evidence="2 16 19">
        <name>Mg(2+)</name>
        <dbReference type="ChEBI" id="CHEBI:18420"/>
    </cofactor>
</comment>
<comment type="caution">
    <text evidence="23">The sequence shown here is derived from an EMBL/GenBank/DDBJ whole genome shotgun (WGS) entry which is preliminary data.</text>
</comment>
<evidence type="ECO:0000256" key="7">
    <source>
        <dbReference type="ARBA" id="ARBA00022448"/>
    </source>
</evidence>
<evidence type="ECO:0000256" key="14">
    <source>
        <dbReference type="ARBA" id="ARBA00022842"/>
    </source>
</evidence>
<comment type="subcellular location">
    <subcellularLocation>
        <location evidence="3 16">Cytoplasm</location>
    </subcellularLocation>
</comment>
<evidence type="ECO:0000256" key="11">
    <source>
        <dbReference type="ARBA" id="ARBA00022683"/>
    </source>
</evidence>
<feature type="binding site" evidence="18">
    <location>
        <position position="335"/>
    </location>
    <ligand>
        <name>phosphoenolpyruvate</name>
        <dbReference type="ChEBI" id="CHEBI:58702"/>
    </ligand>
</feature>
<keyword evidence="7 16" id="KW-0813">Transport</keyword>
<feature type="domain" description="Phosphotransferase system enzyme I N-terminal" evidence="22">
    <location>
        <begin position="8"/>
        <end position="130"/>
    </location>
</feature>
<feature type="binding site" evidence="18">
    <location>
        <begin position="457"/>
        <end position="458"/>
    </location>
    <ligand>
        <name>phosphoenolpyruvate</name>
        <dbReference type="ChEBI" id="CHEBI:58702"/>
    </ligand>
</feature>
<dbReference type="EC" id="2.7.3.9" evidence="5 16"/>
<evidence type="ECO:0000256" key="12">
    <source>
        <dbReference type="ARBA" id="ARBA00022723"/>
    </source>
</evidence>
<organism evidence="23 24">
    <name type="scientific">Desulfovibrio psychrotolerans</name>
    <dbReference type="NCBI Taxonomy" id="415242"/>
    <lineage>
        <taxon>Bacteria</taxon>
        <taxon>Pseudomonadati</taxon>
        <taxon>Thermodesulfobacteriota</taxon>
        <taxon>Desulfovibrionia</taxon>
        <taxon>Desulfovibrionales</taxon>
        <taxon>Desulfovibrionaceae</taxon>
        <taxon>Desulfovibrio</taxon>
    </lineage>
</organism>
<dbReference type="SUPFAM" id="SSF47831">
    <property type="entry name" value="Enzyme I of the PEP:sugar phosphotransferase system HPr-binding (sub)domain"/>
    <property type="match status" value="1"/>
</dbReference>
<evidence type="ECO:0000256" key="16">
    <source>
        <dbReference type="PIRNR" id="PIRNR000732"/>
    </source>
</evidence>
<feature type="active site" description="Proton donor" evidence="17">
    <location>
        <position position="505"/>
    </location>
</feature>
<feature type="binding site" evidence="18">
    <location>
        <position position="468"/>
    </location>
    <ligand>
        <name>phosphoenolpyruvate</name>
        <dbReference type="ChEBI" id="CHEBI:58702"/>
    </ligand>
</feature>
<evidence type="ECO:0000259" key="21">
    <source>
        <dbReference type="Pfam" id="PF02896"/>
    </source>
</evidence>
<dbReference type="PANTHER" id="PTHR46244">
    <property type="entry name" value="PHOSPHOENOLPYRUVATE-PROTEIN PHOSPHOTRANSFERASE"/>
    <property type="match status" value="1"/>
</dbReference>
<feature type="domain" description="PEP-utilising enzyme C-terminal" evidence="21">
    <location>
        <begin position="260"/>
        <end position="544"/>
    </location>
</feature>
<dbReference type="InterPro" id="IPR008731">
    <property type="entry name" value="PTS_EIN"/>
</dbReference>
<feature type="binding site" evidence="18">
    <location>
        <position position="299"/>
    </location>
    <ligand>
        <name>phosphoenolpyruvate</name>
        <dbReference type="ChEBI" id="CHEBI:58702"/>
    </ligand>
</feature>
<dbReference type="GO" id="GO:0016301">
    <property type="term" value="F:kinase activity"/>
    <property type="evidence" value="ECO:0007669"/>
    <property type="project" value="UniProtKB-KW"/>
</dbReference>
<keyword evidence="23" id="KW-0670">Pyruvate</keyword>
<feature type="binding site" evidence="19">
    <location>
        <position position="434"/>
    </location>
    <ligand>
        <name>Mg(2+)</name>
        <dbReference type="ChEBI" id="CHEBI:18420"/>
    </ligand>
</feature>
<comment type="function">
    <text evidence="16">General (non sugar-specific) component of the phosphoenolpyruvate-dependent sugar phosphotransferase system (sugar PTS). This major carbohydrate active-transport system catalyzes the phosphorylation of incoming sugar substrates concomitantly with their translocation across the cell membrane. Enzyme I transfers the phosphoryl group from phosphoenolpyruvate (PEP) to the phosphoryl carrier protein (HPr).</text>
</comment>
<sequence length="591" mass="66159">MARDVVYGIAVSAGISIGKAFFINRTSRRHIPRETIPASRAEQEIDRLTAASDMVRDEFEAARAKVPVELREHGAIIDSHLMICQDPKLMLAAATRIRERLITAEWALEQSVETIAAAFSAIDDPYIRERIQDVRVVADRIMQRLLGGYSSTRALAERMVLMAHDLTPADAIELELDKIMSFATSEGGKTSHTGILARSLQIPAIVGVEGLEESARDGELVIIDALRGRILIDPSEEELATYSDLKYQFENYQKSIIRQCKLPGETVDGFRLEIQANIELAEELQSVLDNGGEGVGLYRTEYAFLNRKQPPTEEDLYREYATLAERLAPAKVTLRTLDVGADKMMNSQEKLDEPNPALGLRGIRYCLKHQDVFRMQLRAILRASVHGNVAVMFPMISGLKEVRQARYQLNLVRQELDEQGIPYNPDMPVGIMIELPSAVMIAETLAQEVDFFSIGTNDLIQYSLGIDRANKHVSYLYQPLHPAIVRSIKYVVDAAHRGGIEVSVCGEVASDPYCIPILMGMQIDGVSIAPQAIPGIKRIIRQVNMEECKQLLRDVLSHATVSKINRKVRQTIFKRFPEELTFFASLLDQDD</sequence>
<dbReference type="SUPFAM" id="SSF51621">
    <property type="entry name" value="Phosphoenolpyruvate/pyruvate domain"/>
    <property type="match status" value="1"/>
</dbReference>
<protein>
    <recommendedName>
        <fullName evidence="6 16">Phosphoenolpyruvate-protein phosphotransferase</fullName>
        <ecNumber evidence="5 16">2.7.3.9</ecNumber>
    </recommendedName>
    <alternativeName>
        <fullName evidence="15 16">Phosphotransferase system, enzyme I</fullName>
    </alternativeName>
</protein>
<dbReference type="Gene3D" id="1.10.274.10">
    <property type="entry name" value="PtsI, HPr-binding domain"/>
    <property type="match status" value="1"/>
</dbReference>
<reference evidence="23 24" key="1">
    <citation type="submission" date="2020-05" db="EMBL/GenBank/DDBJ databases">
        <title>Draft genome sequence of Desulfovibrio psychrotolerans JS1T.</title>
        <authorList>
            <person name="Ueno A."/>
            <person name="Tamazawa S."/>
            <person name="Tamamura S."/>
            <person name="Murakami T."/>
            <person name="Kiyama T."/>
            <person name="Inomata H."/>
            <person name="Amano Y."/>
            <person name="Miyakawa K."/>
            <person name="Tamaki H."/>
            <person name="Naganuma T."/>
            <person name="Kaneko K."/>
        </authorList>
    </citation>
    <scope>NUCLEOTIDE SEQUENCE [LARGE SCALE GENOMIC DNA]</scope>
    <source>
        <strain evidence="23 24">JS1</strain>
    </source>
</reference>
<dbReference type="Proteomes" id="UP000503820">
    <property type="component" value="Unassembled WGS sequence"/>
</dbReference>
<evidence type="ECO:0000256" key="10">
    <source>
        <dbReference type="ARBA" id="ARBA00022679"/>
    </source>
</evidence>
<keyword evidence="8 16" id="KW-0963">Cytoplasm</keyword>
<dbReference type="InterPro" id="IPR000121">
    <property type="entry name" value="PEP_util_C"/>
</dbReference>
<dbReference type="InterPro" id="IPR036637">
    <property type="entry name" value="Phosphohistidine_dom_sf"/>
</dbReference>
<evidence type="ECO:0000256" key="17">
    <source>
        <dbReference type="PIRSR" id="PIRSR000732-1"/>
    </source>
</evidence>
<dbReference type="Gene3D" id="3.20.20.60">
    <property type="entry name" value="Phosphoenolpyruvate-binding domains"/>
    <property type="match status" value="1"/>
</dbReference>
<feature type="domain" description="PEP-utilising enzyme mobile" evidence="20">
    <location>
        <begin position="157"/>
        <end position="228"/>
    </location>
</feature>
<keyword evidence="12 16" id="KW-0479">Metal-binding</keyword>
<dbReference type="EMBL" id="BLVP01000008">
    <property type="protein sequence ID" value="GFM36911.1"/>
    <property type="molecule type" value="Genomic_DNA"/>
</dbReference>
<evidence type="ECO:0000259" key="20">
    <source>
        <dbReference type="Pfam" id="PF00391"/>
    </source>
</evidence>
<accession>A0A7J0BUR0</accession>
<dbReference type="InterPro" id="IPR023151">
    <property type="entry name" value="PEP_util_CS"/>
</dbReference>
<dbReference type="GO" id="GO:0009401">
    <property type="term" value="P:phosphoenolpyruvate-dependent sugar phosphotransferase system"/>
    <property type="evidence" value="ECO:0007669"/>
    <property type="project" value="UniProtKB-KW"/>
</dbReference>
<evidence type="ECO:0000256" key="6">
    <source>
        <dbReference type="ARBA" id="ARBA00016544"/>
    </source>
</evidence>
<dbReference type="GO" id="GO:0005737">
    <property type="term" value="C:cytoplasm"/>
    <property type="evidence" value="ECO:0007669"/>
    <property type="project" value="UniProtKB-SubCell"/>
</dbReference>
<keyword evidence="11 16" id="KW-0598">Phosphotransferase system</keyword>
<dbReference type="Gene3D" id="3.50.30.10">
    <property type="entry name" value="Phosphohistidine domain"/>
    <property type="match status" value="1"/>
</dbReference>
<proteinExistence type="inferred from homology"/>
<evidence type="ECO:0000256" key="1">
    <source>
        <dbReference type="ARBA" id="ARBA00000683"/>
    </source>
</evidence>
<evidence type="ECO:0000256" key="19">
    <source>
        <dbReference type="PIRSR" id="PIRSR000732-3"/>
    </source>
</evidence>
<dbReference type="PANTHER" id="PTHR46244:SF6">
    <property type="entry name" value="PHOSPHOENOLPYRUVATE-PROTEIN PHOSPHOTRANSFERASE"/>
    <property type="match status" value="1"/>
</dbReference>
<evidence type="ECO:0000256" key="4">
    <source>
        <dbReference type="ARBA" id="ARBA00007837"/>
    </source>
</evidence>
<evidence type="ECO:0000256" key="2">
    <source>
        <dbReference type="ARBA" id="ARBA00001946"/>
    </source>
</evidence>
<keyword evidence="10 16" id="KW-0808">Transferase</keyword>
<evidence type="ECO:0000256" key="15">
    <source>
        <dbReference type="ARBA" id="ARBA00033235"/>
    </source>
</evidence>
<evidence type="ECO:0000256" key="18">
    <source>
        <dbReference type="PIRSR" id="PIRSR000732-2"/>
    </source>
</evidence>
<dbReference type="InterPro" id="IPR015813">
    <property type="entry name" value="Pyrv/PenolPyrv_kinase-like_dom"/>
</dbReference>
<evidence type="ECO:0000313" key="24">
    <source>
        <dbReference type="Proteomes" id="UP000503820"/>
    </source>
</evidence>